<dbReference type="InterPro" id="IPR055706">
    <property type="entry name" value="Slg1/2_DUF7282"/>
</dbReference>
<dbReference type="Pfam" id="PF18204">
    <property type="entry name" value="PGF-CTERM"/>
    <property type="match status" value="1"/>
</dbReference>
<feature type="domain" description="PGF-CTERM archaeal protein-sorting signal" evidence="4">
    <location>
        <begin position="187"/>
        <end position="208"/>
    </location>
</feature>
<dbReference type="Proteomes" id="UP000509750">
    <property type="component" value="Chromosome"/>
</dbReference>
<evidence type="ECO:0000313" key="7">
    <source>
        <dbReference type="Proteomes" id="UP000509750"/>
    </source>
</evidence>
<dbReference type="OrthoDB" id="239724at2157"/>
<dbReference type="AlphaFoldDB" id="A0A7D5L2R5"/>
<dbReference type="Pfam" id="PF23951">
    <property type="entry name" value="DUF7282"/>
    <property type="match status" value="1"/>
</dbReference>
<accession>A0A7D5L2R5</accession>
<evidence type="ECO:0000259" key="4">
    <source>
        <dbReference type="Pfam" id="PF18204"/>
    </source>
</evidence>
<evidence type="ECO:0000259" key="5">
    <source>
        <dbReference type="Pfam" id="PF23951"/>
    </source>
</evidence>
<dbReference type="RefSeq" id="WP_179169198.1">
    <property type="nucleotide sequence ID" value="NZ_CP058529.1"/>
</dbReference>
<keyword evidence="3" id="KW-1133">Transmembrane helix</keyword>
<gene>
    <name evidence="6" type="ORF">HUG10_08685</name>
</gene>
<feature type="domain" description="DUF7282" evidence="5">
    <location>
        <begin position="42"/>
        <end position="140"/>
    </location>
</feature>
<keyword evidence="7" id="KW-1185">Reference proteome</keyword>
<organism evidence="6 7">
    <name type="scientific">Halorarum halophilum</name>
    <dbReference type="NCBI Taxonomy" id="2743090"/>
    <lineage>
        <taxon>Archaea</taxon>
        <taxon>Methanobacteriati</taxon>
        <taxon>Methanobacteriota</taxon>
        <taxon>Stenosarchaea group</taxon>
        <taxon>Halobacteria</taxon>
        <taxon>Halobacteriales</taxon>
        <taxon>Haloferacaceae</taxon>
        <taxon>Halorarum</taxon>
    </lineage>
</organism>
<feature type="transmembrane region" description="Helical" evidence="3">
    <location>
        <begin position="187"/>
        <end position="206"/>
    </location>
</feature>
<dbReference type="InterPro" id="IPR026371">
    <property type="entry name" value="PGF_CTERM"/>
</dbReference>
<proteinExistence type="predicted"/>
<reference evidence="6 7" key="1">
    <citation type="submission" date="2020-07" db="EMBL/GenBank/DDBJ databases">
        <title>Gai3-2, isolated from salt lake.</title>
        <authorList>
            <person name="Cui H."/>
            <person name="Shi X."/>
        </authorList>
    </citation>
    <scope>NUCLEOTIDE SEQUENCE [LARGE SCALE GENOMIC DNA]</scope>
    <source>
        <strain evidence="6 7">Gai3-2</strain>
    </source>
</reference>
<protein>
    <submittedName>
        <fullName evidence="6">PGF-CTERM sorting domain-containing protein</fullName>
    </submittedName>
</protein>
<keyword evidence="3" id="KW-0812">Transmembrane</keyword>
<name>A0A7D5L2R5_9EURY</name>
<sequence length="208" mass="21272">MNGRTLISAVVLLSTVAGLALAGPVAAQETTGTENGTASGTANVEYEDQEIASSVTVSEATLPEGGFVAVYNESGGYVGSSDYLDAGTHENVTVELEREFARDQVSYAQAYTDDGDESFAVGNETTYRTETNATVSDSAYLTSGDSSRTATGTSTATTTDGAGETTTSLDDSNAEEDGETDETETSVPGFTAALALVAILGAALLARR</sequence>
<evidence type="ECO:0000256" key="1">
    <source>
        <dbReference type="ARBA" id="ARBA00022729"/>
    </source>
</evidence>
<dbReference type="GO" id="GO:0030115">
    <property type="term" value="C:S-layer"/>
    <property type="evidence" value="ECO:0007669"/>
    <property type="project" value="UniProtKB-SubCell"/>
</dbReference>
<keyword evidence="1" id="KW-0732">Signal</keyword>
<feature type="compositionally biased region" description="Acidic residues" evidence="2">
    <location>
        <begin position="172"/>
        <end position="184"/>
    </location>
</feature>
<dbReference type="NCBIfam" id="TIGR04126">
    <property type="entry name" value="PGF_CTERM"/>
    <property type="match status" value="1"/>
</dbReference>
<dbReference type="EMBL" id="CP058529">
    <property type="protein sequence ID" value="QLG27623.1"/>
    <property type="molecule type" value="Genomic_DNA"/>
</dbReference>
<keyword evidence="3" id="KW-0472">Membrane</keyword>
<evidence type="ECO:0000256" key="3">
    <source>
        <dbReference type="SAM" id="Phobius"/>
    </source>
</evidence>
<evidence type="ECO:0000256" key="2">
    <source>
        <dbReference type="SAM" id="MobiDB-lite"/>
    </source>
</evidence>
<dbReference type="GeneID" id="56028904"/>
<dbReference type="GO" id="GO:0005886">
    <property type="term" value="C:plasma membrane"/>
    <property type="evidence" value="ECO:0007669"/>
    <property type="project" value="UniProtKB-SubCell"/>
</dbReference>
<feature type="compositionally biased region" description="Low complexity" evidence="2">
    <location>
        <begin position="142"/>
        <end position="168"/>
    </location>
</feature>
<feature type="region of interest" description="Disordered" evidence="2">
    <location>
        <begin position="138"/>
        <end position="188"/>
    </location>
</feature>
<evidence type="ECO:0000313" key="6">
    <source>
        <dbReference type="EMBL" id="QLG27623.1"/>
    </source>
</evidence>
<dbReference type="KEGG" id="halg:HUG10_08685"/>